<dbReference type="RefSeq" id="WP_382358764.1">
    <property type="nucleotide sequence ID" value="NZ_JBHTGR010000017.1"/>
</dbReference>
<organism evidence="2 3">
    <name type="scientific">Lentibacillus kimchii</name>
    <dbReference type="NCBI Taxonomy" id="1542911"/>
    <lineage>
        <taxon>Bacteria</taxon>
        <taxon>Bacillati</taxon>
        <taxon>Bacillota</taxon>
        <taxon>Bacilli</taxon>
        <taxon>Bacillales</taxon>
        <taxon>Bacillaceae</taxon>
        <taxon>Lentibacillus</taxon>
    </lineage>
</organism>
<feature type="transmembrane region" description="Helical" evidence="1">
    <location>
        <begin position="6"/>
        <end position="27"/>
    </location>
</feature>
<feature type="transmembrane region" description="Helical" evidence="1">
    <location>
        <begin position="39"/>
        <end position="57"/>
    </location>
</feature>
<evidence type="ECO:0000256" key="1">
    <source>
        <dbReference type="SAM" id="Phobius"/>
    </source>
</evidence>
<comment type="caution">
    <text evidence="2">The sequence shown here is derived from an EMBL/GenBank/DDBJ whole genome shotgun (WGS) entry which is preliminary data.</text>
</comment>
<dbReference type="InterPro" id="IPR011397">
    <property type="entry name" value="YhfC"/>
</dbReference>
<protein>
    <submittedName>
        <fullName evidence="2">YhfC family intramembrane metalloprotease</fullName>
    </submittedName>
</protein>
<keyword evidence="1" id="KW-0472">Membrane</keyword>
<feature type="transmembrane region" description="Helical" evidence="1">
    <location>
        <begin position="207"/>
        <end position="225"/>
    </location>
</feature>
<keyword evidence="2" id="KW-0645">Protease</keyword>
<accession>A0ABW2UXF1</accession>
<reference evidence="3" key="1">
    <citation type="journal article" date="2019" name="Int. J. Syst. Evol. Microbiol.">
        <title>The Global Catalogue of Microorganisms (GCM) 10K type strain sequencing project: providing services to taxonomists for standard genome sequencing and annotation.</title>
        <authorList>
            <consortium name="The Broad Institute Genomics Platform"/>
            <consortium name="The Broad Institute Genome Sequencing Center for Infectious Disease"/>
            <person name="Wu L."/>
            <person name="Ma J."/>
        </authorList>
    </citation>
    <scope>NUCLEOTIDE SEQUENCE [LARGE SCALE GENOMIC DNA]</scope>
    <source>
        <strain evidence="3">JCM 30234</strain>
    </source>
</reference>
<keyword evidence="2" id="KW-0378">Hydrolase</keyword>
<keyword evidence="1" id="KW-1133">Transmembrane helix</keyword>
<gene>
    <name evidence="2" type="ORF">ACFQU8_08340</name>
</gene>
<dbReference type="GO" id="GO:0008237">
    <property type="term" value="F:metallopeptidase activity"/>
    <property type="evidence" value="ECO:0007669"/>
    <property type="project" value="UniProtKB-KW"/>
</dbReference>
<keyword evidence="1" id="KW-0812">Transmembrane</keyword>
<dbReference type="Proteomes" id="UP001596620">
    <property type="component" value="Unassembled WGS sequence"/>
</dbReference>
<evidence type="ECO:0000313" key="3">
    <source>
        <dbReference type="Proteomes" id="UP001596620"/>
    </source>
</evidence>
<name>A0ABW2UXF1_9BACI</name>
<dbReference type="Pfam" id="PF10086">
    <property type="entry name" value="YhfC"/>
    <property type="match status" value="1"/>
</dbReference>
<feature type="transmembrane region" description="Helical" evidence="1">
    <location>
        <begin position="77"/>
        <end position="102"/>
    </location>
</feature>
<keyword evidence="3" id="KW-1185">Reference proteome</keyword>
<feature type="transmembrane region" description="Helical" evidence="1">
    <location>
        <begin position="123"/>
        <end position="141"/>
    </location>
</feature>
<proteinExistence type="predicted"/>
<feature type="transmembrane region" description="Helical" evidence="1">
    <location>
        <begin position="173"/>
        <end position="200"/>
    </location>
</feature>
<sequence length="265" mass="29546">MVSSWSIVFMVMSLLLSLIIPIAGWIYMKRSYRIDWKPVLVGVAIFIVFSQLLESILNGYVLQGNDVTSEWLTNPYLYALYGALAAGVFEEVGRYVGFRLILTPFRDWKDGIAYGIGHGGIEAILVGAIASVQSIIVAVMINTGQFADMLQSMGDASLQLQVMQDQLTQAPAYMFFLVGVERLLTFALQLALSLMVLYSVSRSRIRFLFYAILIHTAVNFISIMLTQAFQLNGLIAEIFLLIVALASLRFIKRSKRLFSDSADAQ</sequence>
<evidence type="ECO:0000313" key="2">
    <source>
        <dbReference type="EMBL" id="MFC7747245.1"/>
    </source>
</evidence>
<keyword evidence="2" id="KW-0482">Metalloprotease</keyword>
<dbReference type="EMBL" id="JBHTGR010000017">
    <property type="protein sequence ID" value="MFC7747245.1"/>
    <property type="molecule type" value="Genomic_DNA"/>
</dbReference>
<dbReference type="PIRSF" id="PIRSF033101">
    <property type="entry name" value="UCP033101"/>
    <property type="match status" value="1"/>
</dbReference>
<feature type="transmembrane region" description="Helical" evidence="1">
    <location>
        <begin position="231"/>
        <end position="251"/>
    </location>
</feature>